<organism evidence="1 2">
    <name type="scientific">Deinococcus arboris</name>
    <dbReference type="NCBI Taxonomy" id="2682977"/>
    <lineage>
        <taxon>Bacteria</taxon>
        <taxon>Thermotogati</taxon>
        <taxon>Deinococcota</taxon>
        <taxon>Deinococci</taxon>
        <taxon>Deinococcales</taxon>
        <taxon>Deinococcaceae</taxon>
        <taxon>Deinococcus</taxon>
    </lineage>
</organism>
<keyword evidence="2" id="KW-1185">Reference proteome</keyword>
<gene>
    <name evidence="1" type="ORF">GO986_17240</name>
</gene>
<sequence>MRTQLLIIPAPLTLPGEFQGTVTLRATPDGGADLLATGAGTQYNRLAPHALDALRDWLCELRGLPNGGRER</sequence>
<dbReference type="EMBL" id="WQLB01000029">
    <property type="protein sequence ID" value="MVN88489.1"/>
    <property type="molecule type" value="Genomic_DNA"/>
</dbReference>
<protein>
    <submittedName>
        <fullName evidence="1">Uncharacterized protein</fullName>
    </submittedName>
</protein>
<name>A0A7C9HTC4_9DEIO</name>
<dbReference type="RefSeq" id="WP_157460549.1">
    <property type="nucleotide sequence ID" value="NZ_WQLB01000029.1"/>
</dbReference>
<reference evidence="1 2" key="1">
    <citation type="submission" date="2019-12" db="EMBL/GenBank/DDBJ databases">
        <title>Deinococcus sp. HMF7620 Genome sequencing and assembly.</title>
        <authorList>
            <person name="Kang H."/>
            <person name="Kim H."/>
            <person name="Joh K."/>
        </authorList>
    </citation>
    <scope>NUCLEOTIDE SEQUENCE [LARGE SCALE GENOMIC DNA]</scope>
    <source>
        <strain evidence="1 2">HMF7620</strain>
    </source>
</reference>
<evidence type="ECO:0000313" key="1">
    <source>
        <dbReference type="EMBL" id="MVN88489.1"/>
    </source>
</evidence>
<dbReference type="AlphaFoldDB" id="A0A7C9HTC4"/>
<proteinExistence type="predicted"/>
<evidence type="ECO:0000313" key="2">
    <source>
        <dbReference type="Proteomes" id="UP000483286"/>
    </source>
</evidence>
<comment type="caution">
    <text evidence="1">The sequence shown here is derived from an EMBL/GenBank/DDBJ whole genome shotgun (WGS) entry which is preliminary data.</text>
</comment>
<dbReference type="Proteomes" id="UP000483286">
    <property type="component" value="Unassembled WGS sequence"/>
</dbReference>
<accession>A0A7C9HTC4</accession>